<proteinExistence type="predicted"/>
<dbReference type="AlphaFoldDB" id="A0AAD3SYS9"/>
<evidence type="ECO:0000313" key="2">
    <source>
        <dbReference type="Proteomes" id="UP001279734"/>
    </source>
</evidence>
<dbReference type="EMBL" id="BSYO01000021">
    <property type="protein sequence ID" value="GMH19597.1"/>
    <property type="molecule type" value="Genomic_DNA"/>
</dbReference>
<organism evidence="1 2">
    <name type="scientific">Nepenthes gracilis</name>
    <name type="common">Slender pitcher plant</name>
    <dbReference type="NCBI Taxonomy" id="150966"/>
    <lineage>
        <taxon>Eukaryota</taxon>
        <taxon>Viridiplantae</taxon>
        <taxon>Streptophyta</taxon>
        <taxon>Embryophyta</taxon>
        <taxon>Tracheophyta</taxon>
        <taxon>Spermatophyta</taxon>
        <taxon>Magnoliopsida</taxon>
        <taxon>eudicotyledons</taxon>
        <taxon>Gunneridae</taxon>
        <taxon>Pentapetalae</taxon>
        <taxon>Caryophyllales</taxon>
        <taxon>Nepenthaceae</taxon>
        <taxon>Nepenthes</taxon>
    </lineage>
</organism>
<reference evidence="1" key="1">
    <citation type="submission" date="2023-05" db="EMBL/GenBank/DDBJ databases">
        <title>Nepenthes gracilis genome sequencing.</title>
        <authorList>
            <person name="Fukushima K."/>
        </authorList>
    </citation>
    <scope>NUCLEOTIDE SEQUENCE</scope>
    <source>
        <strain evidence="1">SING2019-196</strain>
    </source>
</reference>
<accession>A0AAD3SYS9</accession>
<protein>
    <submittedName>
        <fullName evidence="1">Uncharacterized protein</fullName>
    </submittedName>
</protein>
<keyword evidence="2" id="KW-1185">Reference proteome</keyword>
<dbReference type="Proteomes" id="UP001279734">
    <property type="component" value="Unassembled WGS sequence"/>
</dbReference>
<evidence type="ECO:0000313" key="1">
    <source>
        <dbReference type="EMBL" id="GMH19597.1"/>
    </source>
</evidence>
<sequence length="98" mass="10524">MKTLSVLGMGLRYPFLLFVGRTGSSLKGEGALMILPLNSDAGDVWVYSDLVVVGQLSCIADLPGWTLMWLIDTSVVLGTDLFDLRNIVSRLGCLGTSC</sequence>
<name>A0AAD3SYS9_NEPGR</name>
<gene>
    <name evidence="1" type="ORF">Nepgr_021438</name>
</gene>
<comment type="caution">
    <text evidence="1">The sequence shown here is derived from an EMBL/GenBank/DDBJ whole genome shotgun (WGS) entry which is preliminary data.</text>
</comment>